<evidence type="ECO:0000256" key="3">
    <source>
        <dbReference type="ARBA" id="ARBA00022737"/>
    </source>
</evidence>
<dbReference type="InterPro" id="IPR037914">
    <property type="entry name" value="SpoVT-AbrB_sf"/>
</dbReference>
<keyword evidence="3" id="KW-0677">Repeat</keyword>
<dbReference type="AlphaFoldDB" id="A0A4R3I6L3"/>
<comment type="subunit">
    <text evidence="7">Forms oligomers.</text>
</comment>
<dbReference type="InterPro" id="IPR007159">
    <property type="entry name" value="SpoVT-AbrB_dom"/>
</dbReference>
<dbReference type="GO" id="GO:0009295">
    <property type="term" value="C:nucleoid"/>
    <property type="evidence" value="ECO:0007669"/>
    <property type="project" value="UniProtKB-SubCell"/>
</dbReference>
<evidence type="ECO:0000313" key="10">
    <source>
        <dbReference type="Proteomes" id="UP000295793"/>
    </source>
</evidence>
<dbReference type="PANTHER" id="PTHR34701">
    <property type="entry name" value="TRANSCRIPTIONAL REGULATOR MRAZ"/>
    <property type="match status" value="1"/>
</dbReference>
<evidence type="ECO:0000313" key="9">
    <source>
        <dbReference type="EMBL" id="TCS41725.1"/>
    </source>
</evidence>
<dbReference type="CDD" id="cd16320">
    <property type="entry name" value="MraZ_N"/>
    <property type="match status" value="1"/>
</dbReference>
<reference evidence="9 10" key="1">
    <citation type="submission" date="2019-03" db="EMBL/GenBank/DDBJ databases">
        <title>Genomic Encyclopedia of Archaeal and Bacterial Type Strains, Phase II (KMG-II): from individual species to whole genera.</title>
        <authorList>
            <person name="Goeker M."/>
        </authorList>
    </citation>
    <scope>NUCLEOTIDE SEQUENCE [LARGE SCALE GENOMIC DNA]</scope>
    <source>
        <strain evidence="9 10">DSM 15388</strain>
    </source>
</reference>
<dbReference type="InterPro" id="IPR035644">
    <property type="entry name" value="MraZ_C"/>
</dbReference>
<evidence type="ECO:0000256" key="5">
    <source>
        <dbReference type="ARBA" id="ARBA00023125"/>
    </source>
</evidence>
<feature type="domain" description="SpoVT-AbrB" evidence="8">
    <location>
        <begin position="88"/>
        <end position="131"/>
    </location>
</feature>
<dbReference type="EMBL" id="SLZR01000005">
    <property type="protein sequence ID" value="TCS41725.1"/>
    <property type="molecule type" value="Genomic_DNA"/>
</dbReference>
<dbReference type="InterPro" id="IPR035642">
    <property type="entry name" value="MraZ_N"/>
</dbReference>
<feature type="domain" description="SpoVT-AbrB" evidence="8">
    <location>
        <begin position="12"/>
        <end position="59"/>
    </location>
</feature>
<evidence type="ECO:0000256" key="7">
    <source>
        <dbReference type="HAMAP-Rule" id="MF_01008"/>
    </source>
</evidence>
<evidence type="ECO:0000256" key="4">
    <source>
        <dbReference type="ARBA" id="ARBA00023015"/>
    </source>
</evidence>
<accession>A0A4R3I6L3</accession>
<dbReference type="CDD" id="cd16321">
    <property type="entry name" value="MraZ_C"/>
    <property type="match status" value="1"/>
</dbReference>
<keyword evidence="2 7" id="KW-0963">Cytoplasm</keyword>
<name>A0A4R3I6L3_9GAMM</name>
<evidence type="ECO:0000256" key="2">
    <source>
        <dbReference type="ARBA" id="ARBA00022490"/>
    </source>
</evidence>
<keyword evidence="10" id="KW-1185">Reference proteome</keyword>
<dbReference type="HAMAP" id="MF_01008">
    <property type="entry name" value="MraZ"/>
    <property type="match status" value="1"/>
</dbReference>
<dbReference type="GO" id="GO:0000976">
    <property type="term" value="F:transcription cis-regulatory region binding"/>
    <property type="evidence" value="ECO:0007669"/>
    <property type="project" value="TreeGrafter"/>
</dbReference>
<dbReference type="GO" id="GO:0005737">
    <property type="term" value="C:cytoplasm"/>
    <property type="evidence" value="ECO:0007669"/>
    <property type="project" value="UniProtKB-UniRule"/>
</dbReference>
<keyword evidence="6 7" id="KW-0804">Transcription</keyword>
<dbReference type="GO" id="GO:0003700">
    <property type="term" value="F:DNA-binding transcription factor activity"/>
    <property type="evidence" value="ECO:0007669"/>
    <property type="project" value="UniProtKB-UniRule"/>
</dbReference>
<evidence type="ECO:0000256" key="1">
    <source>
        <dbReference type="ARBA" id="ARBA00013860"/>
    </source>
</evidence>
<keyword evidence="4 7" id="KW-0805">Transcription regulation</keyword>
<evidence type="ECO:0000256" key="6">
    <source>
        <dbReference type="ARBA" id="ARBA00023163"/>
    </source>
</evidence>
<dbReference type="InterPro" id="IPR003444">
    <property type="entry name" value="MraZ"/>
</dbReference>
<dbReference type="RefSeq" id="WP_132701176.1">
    <property type="nucleotide sequence ID" value="NZ_SLZR01000005.1"/>
</dbReference>
<proteinExistence type="inferred from homology"/>
<sequence length="158" mass="17666">MALSDSVMLRGVHSLALDAKGRIAVPSRYRSVLDAAAENHMVITIDTESKCLLIYPLPEWEIVQEKISALSSFNKAARRLQRLLLGYATDVDIDSAGRLLISGPLREHAELDKKVVLLGQGNKFELWSESLWQQTRDAYIAEAGNEELMTEELEQISL</sequence>
<dbReference type="OrthoDB" id="9807753at2"/>
<dbReference type="InterPro" id="IPR038619">
    <property type="entry name" value="MraZ_sf"/>
</dbReference>
<dbReference type="InterPro" id="IPR020603">
    <property type="entry name" value="MraZ_dom"/>
</dbReference>
<dbReference type="SUPFAM" id="SSF89447">
    <property type="entry name" value="AbrB/MazE/MraZ-like"/>
    <property type="match status" value="1"/>
</dbReference>
<dbReference type="NCBIfam" id="TIGR00242">
    <property type="entry name" value="division/cell wall cluster transcriptional repressor MraZ"/>
    <property type="match status" value="1"/>
</dbReference>
<keyword evidence="5 7" id="KW-0238">DNA-binding</keyword>
<comment type="similarity">
    <text evidence="7">Belongs to the MraZ family.</text>
</comment>
<dbReference type="Proteomes" id="UP000295793">
    <property type="component" value="Unassembled WGS sequence"/>
</dbReference>
<comment type="caution">
    <text evidence="9">The sequence shown here is derived from an EMBL/GenBank/DDBJ whole genome shotgun (WGS) entry which is preliminary data.</text>
</comment>
<organism evidence="9 10">
    <name type="scientific">Reinekea marinisedimentorum</name>
    <dbReference type="NCBI Taxonomy" id="230495"/>
    <lineage>
        <taxon>Bacteria</taxon>
        <taxon>Pseudomonadati</taxon>
        <taxon>Pseudomonadota</taxon>
        <taxon>Gammaproteobacteria</taxon>
        <taxon>Oceanospirillales</taxon>
        <taxon>Saccharospirillaceae</taxon>
        <taxon>Reinekea</taxon>
    </lineage>
</organism>
<dbReference type="Pfam" id="PF02381">
    <property type="entry name" value="MraZ"/>
    <property type="match status" value="2"/>
</dbReference>
<comment type="subcellular location">
    <subcellularLocation>
        <location evidence="7">Cytoplasm</location>
        <location evidence="7">Nucleoid</location>
    </subcellularLocation>
</comment>
<gene>
    <name evidence="7" type="primary">mraZ</name>
    <name evidence="9" type="ORF">BCF53_105152</name>
</gene>
<dbReference type="GO" id="GO:2000143">
    <property type="term" value="P:negative regulation of DNA-templated transcription initiation"/>
    <property type="evidence" value="ECO:0007669"/>
    <property type="project" value="TreeGrafter"/>
</dbReference>
<evidence type="ECO:0000259" key="8">
    <source>
        <dbReference type="PROSITE" id="PS51740"/>
    </source>
</evidence>
<dbReference type="PROSITE" id="PS51740">
    <property type="entry name" value="SPOVT_ABRB"/>
    <property type="match status" value="2"/>
</dbReference>
<dbReference type="Gene3D" id="3.40.1550.20">
    <property type="entry name" value="Transcriptional regulator MraZ domain"/>
    <property type="match status" value="1"/>
</dbReference>
<protein>
    <recommendedName>
        <fullName evidence="1 7">Transcriptional regulator MraZ</fullName>
    </recommendedName>
</protein>
<dbReference type="PANTHER" id="PTHR34701:SF1">
    <property type="entry name" value="TRANSCRIPTIONAL REGULATOR MRAZ"/>
    <property type="match status" value="1"/>
</dbReference>